<dbReference type="KEGG" id="lpil:LIP_0348"/>
<dbReference type="GO" id="GO:0042960">
    <property type="term" value="F:antimonite secondary active transmembrane transporter activity"/>
    <property type="evidence" value="ECO:0007669"/>
    <property type="project" value="TreeGrafter"/>
</dbReference>
<feature type="transmembrane region" description="Helical" evidence="8">
    <location>
        <begin position="246"/>
        <end position="267"/>
    </location>
</feature>
<feature type="transmembrane region" description="Helical" evidence="8">
    <location>
        <begin position="94"/>
        <end position="118"/>
    </location>
</feature>
<feature type="transmembrane region" description="Helical" evidence="8">
    <location>
        <begin position="222"/>
        <end position="239"/>
    </location>
</feature>
<reference evidence="10" key="1">
    <citation type="submission" date="2015-07" db="EMBL/GenBank/DDBJ databases">
        <title>Complete genome sequence and phylogenetic analysis of Limnochorda pilosa.</title>
        <authorList>
            <person name="Watanabe M."/>
            <person name="Kojima H."/>
            <person name="Fukui M."/>
        </authorList>
    </citation>
    <scope>NUCLEOTIDE SEQUENCE [LARGE SCALE GENOMIC DNA]</scope>
    <source>
        <strain evidence="10">HC45</strain>
    </source>
</reference>
<feature type="transmembrane region" description="Helical" evidence="8">
    <location>
        <begin position="296"/>
        <end position="314"/>
    </location>
</feature>
<dbReference type="OrthoDB" id="9774335at2"/>
<sequence length="448" mass="47131">MLLAIVIYVATLVAVVWRPRGLGIGWGALGGAAMALAAGVVHLSDVPVVWGIIWNATLTLVAIIIISFILDEVGFFEWAALHVARWGRGRGRELFPLIVLLGAATTAVFSNDGAALILTPIVMEMMLALGFGAGASLAFVMATGFVADATSLPFVVSNLVNIVIADFFGIDFDQYARVMLPVGVAALAATLLVLYANFRREIPPEYDLLALKRPEDAIRDPLTFRWGWAVLALLVAGYFGSGPLGVPVSVVAGAGAAVLAAVAGRWWRPATAHAETGSVAPLDRPVVHLGRVVRGAPWQIVFFSLGMYLVVFGLRNAGLTSMLADLLGWFAEKGSTTAAVGTGFVVAVLSATMNNLPTTLVGALSVAEVEGVTEAVNQTMVYATVIGADLGPKMTPIGSLATLLWLHVLARKGMRVGWGTYLRIGVVLTLPVLLLALLALDGWLRVTG</sequence>
<evidence type="ECO:0000256" key="1">
    <source>
        <dbReference type="ARBA" id="ARBA00004651"/>
    </source>
</evidence>
<keyword evidence="5" id="KW-0059">Arsenical resistance</keyword>
<dbReference type="CDD" id="cd01118">
    <property type="entry name" value="ArsB_permease"/>
    <property type="match status" value="1"/>
</dbReference>
<organism evidence="9 10">
    <name type="scientific">Limnochorda pilosa</name>
    <dbReference type="NCBI Taxonomy" id="1555112"/>
    <lineage>
        <taxon>Bacteria</taxon>
        <taxon>Bacillati</taxon>
        <taxon>Bacillota</taxon>
        <taxon>Limnochordia</taxon>
        <taxon>Limnochordales</taxon>
        <taxon>Limnochordaceae</taxon>
        <taxon>Limnochorda</taxon>
    </lineage>
</organism>
<keyword evidence="7 8" id="KW-0472">Membrane</keyword>
<dbReference type="InterPro" id="IPR000802">
    <property type="entry name" value="Arsenical_pump_ArsB"/>
</dbReference>
<evidence type="ECO:0000256" key="2">
    <source>
        <dbReference type="ARBA" id="ARBA00006433"/>
    </source>
</evidence>
<protein>
    <submittedName>
        <fullName evidence="9">Arsenical pump membrane protein</fullName>
    </submittedName>
</protein>
<dbReference type="STRING" id="1555112.LIP_0348"/>
<dbReference type="PRINTS" id="PR00758">
    <property type="entry name" value="ARSENICPUMP"/>
</dbReference>
<reference evidence="10" key="2">
    <citation type="journal article" date="2016" name="Int. J. Syst. Evol. Microbiol.">
        <title>Complete genome sequence and cell structure of Limnochorda pilosa, a Gram-negative spore-former within the phylum Firmicutes.</title>
        <authorList>
            <person name="Watanabe M."/>
            <person name="Kojima H."/>
            <person name="Fukui M."/>
        </authorList>
    </citation>
    <scope>NUCLEOTIDE SEQUENCE [LARGE SCALE GENOMIC DNA]</scope>
    <source>
        <strain evidence="10">HC45</strain>
    </source>
</reference>
<evidence type="ECO:0000256" key="6">
    <source>
        <dbReference type="ARBA" id="ARBA00022989"/>
    </source>
</evidence>
<keyword evidence="10" id="KW-1185">Reference proteome</keyword>
<dbReference type="PATRIC" id="fig|1555112.3.peg.364"/>
<feature type="transmembrane region" description="Helical" evidence="8">
    <location>
        <begin position="24"/>
        <end position="41"/>
    </location>
</feature>
<dbReference type="RefSeq" id="WP_068133471.1">
    <property type="nucleotide sequence ID" value="NZ_AP014924.1"/>
</dbReference>
<feature type="transmembrane region" description="Helical" evidence="8">
    <location>
        <begin position="152"/>
        <end position="171"/>
    </location>
</feature>
<evidence type="ECO:0000256" key="7">
    <source>
        <dbReference type="ARBA" id="ARBA00023136"/>
    </source>
</evidence>
<feature type="transmembrane region" description="Helical" evidence="8">
    <location>
        <begin position="178"/>
        <end position="198"/>
    </location>
</feature>
<dbReference type="GO" id="GO:0008490">
    <property type="term" value="F:arsenite secondary active transmembrane transporter activity"/>
    <property type="evidence" value="ECO:0007669"/>
    <property type="project" value="TreeGrafter"/>
</dbReference>
<dbReference type="Pfam" id="PF02040">
    <property type="entry name" value="ArsB"/>
    <property type="match status" value="1"/>
</dbReference>
<accession>A0A0K2SGJ1</accession>
<dbReference type="NCBIfam" id="NF011980">
    <property type="entry name" value="PRK15445.1"/>
    <property type="match status" value="1"/>
</dbReference>
<dbReference type="EMBL" id="AP014924">
    <property type="protein sequence ID" value="BAS26205.1"/>
    <property type="molecule type" value="Genomic_DNA"/>
</dbReference>
<proteinExistence type="inferred from homology"/>
<feature type="transmembrane region" description="Helical" evidence="8">
    <location>
        <begin position="125"/>
        <end position="146"/>
    </location>
</feature>
<feature type="transmembrane region" description="Helical" evidence="8">
    <location>
        <begin position="421"/>
        <end position="440"/>
    </location>
</feature>
<keyword evidence="3" id="KW-1003">Cell membrane</keyword>
<evidence type="ECO:0000256" key="8">
    <source>
        <dbReference type="SAM" id="Phobius"/>
    </source>
</evidence>
<comment type="subcellular location">
    <subcellularLocation>
        <location evidence="1">Cell membrane</location>
        <topology evidence="1">Multi-pass membrane protein</topology>
    </subcellularLocation>
</comment>
<dbReference type="Proteomes" id="UP000065807">
    <property type="component" value="Chromosome"/>
</dbReference>
<evidence type="ECO:0000256" key="4">
    <source>
        <dbReference type="ARBA" id="ARBA00022692"/>
    </source>
</evidence>
<evidence type="ECO:0000313" key="9">
    <source>
        <dbReference type="EMBL" id="BAS26205.1"/>
    </source>
</evidence>
<dbReference type="NCBIfam" id="TIGR00935">
    <property type="entry name" value="2a45"/>
    <property type="match status" value="1"/>
</dbReference>
<keyword evidence="4 8" id="KW-0812">Transmembrane</keyword>
<feature type="transmembrane region" description="Helical" evidence="8">
    <location>
        <begin position="48"/>
        <end position="70"/>
    </location>
</feature>
<keyword evidence="6 8" id="KW-1133">Transmembrane helix</keyword>
<comment type="similarity">
    <text evidence="2">Belongs to the ArsB family.</text>
</comment>
<name>A0A0K2SGJ1_LIMPI</name>
<dbReference type="PANTHER" id="PTHR43302:SF5">
    <property type="entry name" value="TRANSPORTER ARSB-RELATED"/>
    <property type="match status" value="1"/>
</dbReference>
<dbReference type="GO" id="GO:0005886">
    <property type="term" value="C:plasma membrane"/>
    <property type="evidence" value="ECO:0007669"/>
    <property type="project" value="UniProtKB-SubCell"/>
</dbReference>
<dbReference type="GO" id="GO:0046685">
    <property type="term" value="P:response to arsenic-containing substance"/>
    <property type="evidence" value="ECO:0007669"/>
    <property type="project" value="UniProtKB-KW"/>
</dbReference>
<evidence type="ECO:0000313" key="10">
    <source>
        <dbReference type="Proteomes" id="UP000065807"/>
    </source>
</evidence>
<dbReference type="AlphaFoldDB" id="A0A0K2SGJ1"/>
<evidence type="ECO:0000256" key="3">
    <source>
        <dbReference type="ARBA" id="ARBA00022475"/>
    </source>
</evidence>
<gene>
    <name evidence="9" type="ORF">LIP_0348</name>
</gene>
<dbReference type="PANTHER" id="PTHR43302">
    <property type="entry name" value="TRANSPORTER ARSB-RELATED"/>
    <property type="match status" value="1"/>
</dbReference>
<evidence type="ECO:0000256" key="5">
    <source>
        <dbReference type="ARBA" id="ARBA00022849"/>
    </source>
</evidence>